<dbReference type="Pfam" id="PF05362">
    <property type="entry name" value="Lon_C"/>
    <property type="match status" value="1"/>
</dbReference>
<dbReference type="InterPro" id="IPR014721">
    <property type="entry name" value="Ribsml_uS5_D2-typ_fold_subgr"/>
</dbReference>
<evidence type="ECO:0000259" key="1">
    <source>
        <dbReference type="Pfam" id="PF05362"/>
    </source>
</evidence>
<dbReference type="PANTHER" id="PTHR32472">
    <property type="entry name" value="DNA REPAIR PROTEIN RADA"/>
    <property type="match status" value="1"/>
</dbReference>
<organism evidence="2 3">
    <name type="scientific">Candidatus Neomicrothrix subdominans</name>
    <dbReference type="NCBI Taxonomy" id="2954438"/>
    <lineage>
        <taxon>Bacteria</taxon>
        <taxon>Bacillati</taxon>
        <taxon>Actinomycetota</taxon>
        <taxon>Acidimicrobiia</taxon>
        <taxon>Acidimicrobiales</taxon>
        <taxon>Microthrixaceae</taxon>
        <taxon>Candidatus Neomicrothrix</taxon>
    </lineage>
</organism>
<dbReference type="SUPFAM" id="SSF54211">
    <property type="entry name" value="Ribosomal protein S5 domain 2-like"/>
    <property type="match status" value="1"/>
</dbReference>
<accession>A0A936NCV1</accession>
<protein>
    <recommendedName>
        <fullName evidence="1">Lon proteolytic domain-containing protein</fullName>
    </recommendedName>
</protein>
<dbReference type="InterPro" id="IPR020568">
    <property type="entry name" value="Ribosomal_Su5_D2-typ_SF"/>
</dbReference>
<feature type="domain" description="Lon proteolytic" evidence="1">
    <location>
        <begin position="20"/>
        <end position="100"/>
    </location>
</feature>
<dbReference type="AlphaFoldDB" id="A0A936NCV1"/>
<name>A0A936NCV1_9ACTN</name>
<dbReference type="GO" id="GO:0006508">
    <property type="term" value="P:proteolysis"/>
    <property type="evidence" value="ECO:0007669"/>
    <property type="project" value="InterPro"/>
</dbReference>
<dbReference type="PANTHER" id="PTHR32472:SF10">
    <property type="entry name" value="DNA REPAIR PROTEIN RADA-LIKE PROTEIN"/>
    <property type="match status" value="1"/>
</dbReference>
<reference evidence="2 3" key="1">
    <citation type="submission" date="2020-10" db="EMBL/GenBank/DDBJ databases">
        <title>Connecting structure to function with the recovery of over 1000 high-quality activated sludge metagenome-assembled genomes encoding full-length rRNA genes using long-read sequencing.</title>
        <authorList>
            <person name="Singleton C.M."/>
            <person name="Petriglieri F."/>
            <person name="Kristensen J.M."/>
            <person name="Kirkegaard R.H."/>
            <person name="Michaelsen T.Y."/>
            <person name="Andersen M.H."/>
            <person name="Karst S.M."/>
            <person name="Dueholm M.S."/>
            <person name="Nielsen P.H."/>
            <person name="Albertsen M."/>
        </authorList>
    </citation>
    <scope>NUCLEOTIDE SEQUENCE [LARGE SCALE GENOMIC DNA]</scope>
    <source>
        <strain evidence="2">Lyne_18-Q3-R50-59_MAXAC.006</strain>
    </source>
</reference>
<dbReference type="GO" id="GO:0004252">
    <property type="term" value="F:serine-type endopeptidase activity"/>
    <property type="evidence" value="ECO:0007669"/>
    <property type="project" value="InterPro"/>
</dbReference>
<evidence type="ECO:0000313" key="2">
    <source>
        <dbReference type="EMBL" id="MBK9297098.1"/>
    </source>
</evidence>
<dbReference type="EMBL" id="JADJZA010000006">
    <property type="protein sequence ID" value="MBK9297098.1"/>
    <property type="molecule type" value="Genomic_DNA"/>
</dbReference>
<proteinExistence type="predicted"/>
<dbReference type="Gene3D" id="3.30.230.10">
    <property type="match status" value="1"/>
</dbReference>
<dbReference type="InterPro" id="IPR008269">
    <property type="entry name" value="Lon_proteolytic"/>
</dbReference>
<dbReference type="GO" id="GO:0004176">
    <property type="term" value="F:ATP-dependent peptidase activity"/>
    <property type="evidence" value="ECO:0007669"/>
    <property type="project" value="InterPro"/>
</dbReference>
<evidence type="ECO:0000313" key="3">
    <source>
        <dbReference type="Proteomes" id="UP000727993"/>
    </source>
</evidence>
<sequence length="140" mass="14708">MPRRIDLILAVLAQRAQLDLSNADVFVSVAGGLTVREPAADLAIAAAVVSAATLRAIPGDVMMVGEVGLTGELRAVPEPSRRISEAARLGFHRIVAPRDRSVHPAGGAAEWSRSARLQQVPTLGEAMQAISLQDADLRAV</sequence>
<gene>
    <name evidence="2" type="ORF">IPN02_09740</name>
</gene>
<dbReference type="Proteomes" id="UP000727993">
    <property type="component" value="Unassembled WGS sequence"/>
</dbReference>
<comment type="caution">
    <text evidence="2">The sequence shown here is derived from an EMBL/GenBank/DDBJ whole genome shotgun (WGS) entry which is preliminary data.</text>
</comment>
<dbReference type="GO" id="GO:0000725">
    <property type="term" value="P:recombinational repair"/>
    <property type="evidence" value="ECO:0007669"/>
    <property type="project" value="TreeGrafter"/>
</dbReference>